<keyword evidence="3" id="KW-1185">Reference proteome</keyword>
<feature type="compositionally biased region" description="Basic and acidic residues" evidence="1">
    <location>
        <begin position="163"/>
        <end position="181"/>
    </location>
</feature>
<accession>A0A9Q0K338</accession>
<dbReference type="AlphaFoldDB" id="A0A9Q0K338"/>
<evidence type="ECO:0000313" key="2">
    <source>
        <dbReference type="EMBL" id="KAJ4960170.1"/>
    </source>
</evidence>
<gene>
    <name evidence="2" type="ORF">NE237_020080</name>
</gene>
<dbReference type="EMBL" id="JAMYWD010000009">
    <property type="protein sequence ID" value="KAJ4960170.1"/>
    <property type="molecule type" value="Genomic_DNA"/>
</dbReference>
<comment type="caution">
    <text evidence="2">The sequence shown here is derived from an EMBL/GenBank/DDBJ whole genome shotgun (WGS) entry which is preliminary data.</text>
</comment>
<evidence type="ECO:0000313" key="3">
    <source>
        <dbReference type="Proteomes" id="UP001141806"/>
    </source>
</evidence>
<dbReference type="OrthoDB" id="1938251at2759"/>
<evidence type="ECO:0000256" key="1">
    <source>
        <dbReference type="SAM" id="MobiDB-lite"/>
    </source>
</evidence>
<protein>
    <submittedName>
        <fullName evidence="2">Uncharacterized protein</fullName>
    </submittedName>
</protein>
<organism evidence="2 3">
    <name type="scientific">Protea cynaroides</name>
    <dbReference type="NCBI Taxonomy" id="273540"/>
    <lineage>
        <taxon>Eukaryota</taxon>
        <taxon>Viridiplantae</taxon>
        <taxon>Streptophyta</taxon>
        <taxon>Embryophyta</taxon>
        <taxon>Tracheophyta</taxon>
        <taxon>Spermatophyta</taxon>
        <taxon>Magnoliopsida</taxon>
        <taxon>Proteales</taxon>
        <taxon>Proteaceae</taxon>
        <taxon>Protea</taxon>
    </lineage>
</organism>
<proteinExistence type="predicted"/>
<name>A0A9Q0K338_9MAGN</name>
<sequence length="254" mass="29531">MHGRHCTPFHTYVKHSLLDYANHYSAAYNNKHVFVNHYYDPIISPLNFDVGLEPYLLLLKDHPLAIAELSYMDAVGFESENPENKRFQFNRNCFTRLSMTVGPVEESQEKGTLFHLQKFKDVRSSEFAMDNDVDSRFTEKTTKRQPTPTHSDVVDGRFSCLKQQEDDRERERSSETKSGEKEEYWMKNIEIVHHQILKIREEDSHLGQEIREGLSTKEKLAVLQLTSQMDSFILSRPILPSSPLSGRTAIKMLH</sequence>
<reference evidence="2" key="1">
    <citation type="journal article" date="2023" name="Plant J.">
        <title>The genome of the king protea, Protea cynaroides.</title>
        <authorList>
            <person name="Chang J."/>
            <person name="Duong T.A."/>
            <person name="Schoeman C."/>
            <person name="Ma X."/>
            <person name="Roodt D."/>
            <person name="Barker N."/>
            <person name="Li Z."/>
            <person name="Van de Peer Y."/>
            <person name="Mizrachi E."/>
        </authorList>
    </citation>
    <scope>NUCLEOTIDE SEQUENCE</scope>
    <source>
        <tissue evidence="2">Young leaves</tissue>
    </source>
</reference>
<feature type="region of interest" description="Disordered" evidence="1">
    <location>
        <begin position="137"/>
        <end position="181"/>
    </location>
</feature>
<dbReference type="Proteomes" id="UP001141806">
    <property type="component" value="Unassembled WGS sequence"/>
</dbReference>